<dbReference type="GO" id="GO:0005524">
    <property type="term" value="F:ATP binding"/>
    <property type="evidence" value="ECO:0007669"/>
    <property type="project" value="UniProtKB-KW"/>
</dbReference>
<evidence type="ECO:0000256" key="1">
    <source>
        <dbReference type="ARBA" id="ARBA00022679"/>
    </source>
</evidence>
<comment type="catalytic activity">
    <reaction evidence="9">
        <text>(6S)-NADPHX + ADP = AMP + phosphate + NADPH + H(+)</text>
        <dbReference type="Rhea" id="RHEA:32235"/>
        <dbReference type="ChEBI" id="CHEBI:15378"/>
        <dbReference type="ChEBI" id="CHEBI:43474"/>
        <dbReference type="ChEBI" id="CHEBI:57783"/>
        <dbReference type="ChEBI" id="CHEBI:64076"/>
        <dbReference type="ChEBI" id="CHEBI:456215"/>
        <dbReference type="ChEBI" id="CHEBI:456216"/>
        <dbReference type="EC" id="4.2.1.136"/>
    </reaction>
</comment>
<dbReference type="NCBIfam" id="TIGR00196">
    <property type="entry name" value="yjeF_cterm"/>
    <property type="match status" value="1"/>
</dbReference>
<dbReference type="PROSITE" id="PS51383">
    <property type="entry name" value="YJEF_C_3"/>
    <property type="match status" value="1"/>
</dbReference>
<dbReference type="SUPFAM" id="SSF53613">
    <property type="entry name" value="Ribokinase-like"/>
    <property type="match status" value="1"/>
</dbReference>
<dbReference type="PANTHER" id="PTHR12592:SF0">
    <property type="entry name" value="ATP-DEPENDENT (S)-NAD(P)H-HYDRATE DEHYDRATASE"/>
    <property type="match status" value="1"/>
</dbReference>
<keyword evidence="2" id="KW-0479">Metal-binding</keyword>
<dbReference type="GO" id="GO:0000287">
    <property type="term" value="F:magnesium ion binding"/>
    <property type="evidence" value="ECO:0007669"/>
    <property type="project" value="InterPro"/>
</dbReference>
<evidence type="ECO:0000256" key="7">
    <source>
        <dbReference type="ARBA" id="ARBA00023027"/>
    </source>
</evidence>
<evidence type="ECO:0000259" key="10">
    <source>
        <dbReference type="PROSITE" id="PS51383"/>
    </source>
</evidence>
<keyword evidence="4 9" id="KW-0067">ATP-binding</keyword>
<evidence type="ECO:0000256" key="6">
    <source>
        <dbReference type="ARBA" id="ARBA00022857"/>
    </source>
</evidence>
<feature type="domain" description="YjeF C-terminal" evidence="10">
    <location>
        <begin position="156"/>
        <end position="428"/>
    </location>
</feature>
<dbReference type="EMBL" id="DVMH01000015">
    <property type="protein sequence ID" value="HIU10065.1"/>
    <property type="molecule type" value="Genomic_DNA"/>
</dbReference>
<dbReference type="SUPFAM" id="SSF56214">
    <property type="entry name" value="4'-phosphopantetheinyl transferase"/>
    <property type="match status" value="1"/>
</dbReference>
<accession>A0A9D1KYZ4</accession>
<dbReference type="Gene3D" id="3.40.1190.20">
    <property type="match status" value="1"/>
</dbReference>
<comment type="subunit">
    <text evidence="9">Homotetramer.</text>
</comment>
<evidence type="ECO:0000256" key="8">
    <source>
        <dbReference type="ARBA" id="ARBA00023239"/>
    </source>
</evidence>
<feature type="binding site" evidence="9">
    <location>
        <position position="302"/>
    </location>
    <ligand>
        <name>(6S)-NADPHX</name>
        <dbReference type="ChEBI" id="CHEBI:64076"/>
    </ligand>
</feature>
<comment type="caution">
    <text evidence="11">The sequence shown here is derived from an EMBL/GenBank/DDBJ whole genome shotgun (WGS) entry which is preliminary data.</text>
</comment>
<dbReference type="InterPro" id="IPR037143">
    <property type="entry name" value="4-PPantetheinyl_Trfase_dom_sf"/>
</dbReference>
<evidence type="ECO:0000256" key="9">
    <source>
        <dbReference type="HAMAP-Rule" id="MF_01965"/>
    </source>
</evidence>
<organism evidence="11 12">
    <name type="scientific">Candidatus Avidehalobacter gallistercoris</name>
    <dbReference type="NCBI Taxonomy" id="2840694"/>
    <lineage>
        <taxon>Bacteria</taxon>
        <taxon>Bacillati</taxon>
        <taxon>Bacillota</taxon>
        <taxon>Clostridia</taxon>
        <taxon>Eubacteriales</taxon>
        <taxon>Peptococcaceae</taxon>
        <taxon>Peptococcaceae incertae sedis</taxon>
        <taxon>Candidatus Avidehalobacter</taxon>
    </lineage>
</organism>
<dbReference type="Pfam" id="PF01648">
    <property type="entry name" value="ACPS"/>
    <property type="match status" value="1"/>
</dbReference>
<dbReference type="PANTHER" id="PTHR12592">
    <property type="entry name" value="ATP-DEPENDENT (S)-NAD(P)H-HYDRATE DEHYDRATASE FAMILY MEMBER"/>
    <property type="match status" value="1"/>
</dbReference>
<keyword evidence="1" id="KW-0808">Transferase</keyword>
<dbReference type="PROSITE" id="PS01050">
    <property type="entry name" value="YJEF_C_2"/>
    <property type="match status" value="1"/>
</dbReference>
<dbReference type="HAMAP" id="MF_01965">
    <property type="entry name" value="NADHX_dehydratase"/>
    <property type="match status" value="1"/>
</dbReference>
<evidence type="ECO:0000256" key="5">
    <source>
        <dbReference type="ARBA" id="ARBA00022842"/>
    </source>
</evidence>
<feature type="binding site" evidence="9">
    <location>
        <position position="191"/>
    </location>
    <ligand>
        <name>(6S)-NADPHX</name>
        <dbReference type="ChEBI" id="CHEBI:64076"/>
    </ligand>
</feature>
<evidence type="ECO:0000256" key="3">
    <source>
        <dbReference type="ARBA" id="ARBA00022741"/>
    </source>
</evidence>
<keyword evidence="7 9" id="KW-0520">NAD</keyword>
<feature type="binding site" evidence="9">
    <location>
        <position position="256"/>
    </location>
    <ligand>
        <name>(6S)-NADPHX</name>
        <dbReference type="ChEBI" id="CHEBI:64076"/>
    </ligand>
</feature>
<comment type="cofactor">
    <cofactor evidence="9">
        <name>Mg(2+)</name>
        <dbReference type="ChEBI" id="CHEBI:18420"/>
    </cofactor>
</comment>
<dbReference type="Proteomes" id="UP000824124">
    <property type="component" value="Unassembled WGS sequence"/>
</dbReference>
<feature type="binding site" evidence="9">
    <location>
        <position position="369"/>
    </location>
    <ligand>
        <name>(6S)-NADPHX</name>
        <dbReference type="ChEBI" id="CHEBI:64076"/>
    </ligand>
</feature>
<dbReference type="GO" id="GO:0052855">
    <property type="term" value="F:ADP-dependent NAD(P)H-hydrate dehydratase activity"/>
    <property type="evidence" value="ECO:0007669"/>
    <property type="project" value="UniProtKB-UniRule"/>
</dbReference>
<name>A0A9D1KYZ4_9FIRM</name>
<dbReference type="GO" id="GO:0110051">
    <property type="term" value="P:metabolite repair"/>
    <property type="evidence" value="ECO:0007669"/>
    <property type="project" value="TreeGrafter"/>
</dbReference>
<proteinExistence type="inferred from homology"/>
<keyword evidence="5" id="KW-0460">Magnesium</keyword>
<dbReference type="GO" id="GO:0052856">
    <property type="term" value="F:NAD(P)HX epimerase activity"/>
    <property type="evidence" value="ECO:0007669"/>
    <property type="project" value="TreeGrafter"/>
</dbReference>
<evidence type="ECO:0000256" key="2">
    <source>
        <dbReference type="ARBA" id="ARBA00022723"/>
    </source>
</evidence>
<feature type="binding site" evidence="9">
    <location>
        <begin position="339"/>
        <end position="343"/>
    </location>
    <ligand>
        <name>AMP</name>
        <dbReference type="ChEBI" id="CHEBI:456215"/>
    </ligand>
</feature>
<dbReference type="InterPro" id="IPR000631">
    <property type="entry name" value="CARKD"/>
</dbReference>
<dbReference type="Pfam" id="PF01256">
    <property type="entry name" value="Carb_kinase"/>
    <property type="match status" value="1"/>
</dbReference>
<comment type="catalytic activity">
    <reaction evidence="9">
        <text>(6S)-NADHX + ADP = AMP + phosphate + NADH + H(+)</text>
        <dbReference type="Rhea" id="RHEA:32223"/>
        <dbReference type="ChEBI" id="CHEBI:15378"/>
        <dbReference type="ChEBI" id="CHEBI:43474"/>
        <dbReference type="ChEBI" id="CHEBI:57945"/>
        <dbReference type="ChEBI" id="CHEBI:64074"/>
        <dbReference type="ChEBI" id="CHEBI:456215"/>
        <dbReference type="ChEBI" id="CHEBI:456216"/>
        <dbReference type="EC" id="4.2.1.136"/>
    </reaction>
</comment>
<protein>
    <recommendedName>
        <fullName evidence="9">ADP-dependent (S)-NAD(P)H-hydrate dehydratase</fullName>
        <ecNumber evidence="9">4.2.1.136</ecNumber>
    </recommendedName>
    <alternativeName>
        <fullName evidence="9">ADP-dependent NAD(P)HX dehydratase</fullName>
    </alternativeName>
</protein>
<dbReference type="Gene3D" id="3.90.470.20">
    <property type="entry name" value="4'-phosphopantetheinyl transferase domain"/>
    <property type="match status" value="1"/>
</dbReference>
<sequence>MVLGIGVDLIEKARFADWLSKPGVQSRFAAAELTFAEKSGRAEEALAAAFAAKEAFYKAAAHLLDDSRGIFWQAELWRDASGRPEIHLPESLRAELSARGVNDVLVSLTHDREQVCCVILLVCDNQASGARRTLTELTPPGFTPLHLGADDLVEITAELAACWLPPRLRCAYKGTFGHVLVVGGSSNYPGAPQMTALAALKAGAGLVTLAVPESIAPPVAEVISQQLAARNGYLDMGSFPVLQALFPGKIPVIGMGLSRAAETVELAAGLAVLPGAKVIDADGLYALAAAGIMPTQAVLTPHSGEMARLLGITPAEVENDRLIAVRQAAARFNAVVVLKGHRTLVAAPDGRCYVNSSGNPGMATGGSGDVLAGIIGAWLAQGIDLFRAAAFGVYLHGLAGDLAAQELTEYAMSATDIISFLPAAYKQLLVVRNSIFSAGNVAKEGNGRAENKKRLENDRVCCAGSTSLD</sequence>
<gene>
    <name evidence="9" type="primary">nnrD</name>
    <name evidence="11" type="ORF">IAB00_02260</name>
</gene>
<keyword evidence="6 9" id="KW-0521">NADP</keyword>
<dbReference type="AlphaFoldDB" id="A0A9D1KYZ4"/>
<dbReference type="InterPro" id="IPR017953">
    <property type="entry name" value="Carbohydrate_kinase_pred_CS"/>
</dbReference>
<dbReference type="GO" id="GO:0006633">
    <property type="term" value="P:fatty acid biosynthetic process"/>
    <property type="evidence" value="ECO:0007669"/>
    <property type="project" value="InterPro"/>
</dbReference>
<comment type="function">
    <text evidence="9">Catalyzes the dehydration of the S-form of NAD(P)HX at the expense of ADP, which is converted to AMP. Together with NAD(P)HX epimerase, which catalyzes the epimerization of the S- and R-forms, the enzyme allows the repair of both epimers of NAD(P)HX, a damaged form of NAD(P)H that is a result of enzymatic or heat-dependent hydration.</text>
</comment>
<dbReference type="NCBIfam" id="TIGR00556">
    <property type="entry name" value="pantethn_trn"/>
    <property type="match status" value="1"/>
</dbReference>
<dbReference type="InterPro" id="IPR004568">
    <property type="entry name" value="Ppantetheine-prot_Trfase_dom"/>
</dbReference>
<dbReference type="CDD" id="cd01171">
    <property type="entry name" value="YXKO-related"/>
    <property type="match status" value="1"/>
</dbReference>
<keyword evidence="8 9" id="KW-0456">Lyase</keyword>
<evidence type="ECO:0000313" key="12">
    <source>
        <dbReference type="Proteomes" id="UP000824124"/>
    </source>
</evidence>
<evidence type="ECO:0000256" key="4">
    <source>
        <dbReference type="ARBA" id="ARBA00022840"/>
    </source>
</evidence>
<comment type="similarity">
    <text evidence="9">Belongs to the NnrD/CARKD family.</text>
</comment>
<dbReference type="EC" id="4.2.1.136" evidence="9"/>
<dbReference type="InterPro" id="IPR008278">
    <property type="entry name" value="4-PPantetheinyl_Trfase_dom"/>
</dbReference>
<dbReference type="GO" id="GO:0046496">
    <property type="term" value="P:nicotinamide nucleotide metabolic process"/>
    <property type="evidence" value="ECO:0007669"/>
    <property type="project" value="UniProtKB-UniRule"/>
</dbReference>
<dbReference type="InterPro" id="IPR029056">
    <property type="entry name" value="Ribokinase-like"/>
</dbReference>
<reference evidence="11" key="2">
    <citation type="journal article" date="2021" name="PeerJ">
        <title>Extensive microbial diversity within the chicken gut microbiome revealed by metagenomics and culture.</title>
        <authorList>
            <person name="Gilroy R."/>
            <person name="Ravi A."/>
            <person name="Getino M."/>
            <person name="Pursley I."/>
            <person name="Horton D.L."/>
            <person name="Alikhan N.F."/>
            <person name="Baker D."/>
            <person name="Gharbi K."/>
            <person name="Hall N."/>
            <person name="Watson M."/>
            <person name="Adriaenssens E.M."/>
            <person name="Foster-Nyarko E."/>
            <person name="Jarju S."/>
            <person name="Secka A."/>
            <person name="Antonio M."/>
            <person name="Oren A."/>
            <person name="Chaudhuri R.R."/>
            <person name="La Ragione R."/>
            <person name="Hildebrand F."/>
            <person name="Pallen M.J."/>
        </authorList>
    </citation>
    <scope>NUCLEOTIDE SEQUENCE</scope>
    <source>
        <strain evidence="11">2830</strain>
    </source>
</reference>
<feature type="binding site" evidence="9">
    <location>
        <position position="368"/>
    </location>
    <ligand>
        <name>AMP</name>
        <dbReference type="ChEBI" id="CHEBI:456215"/>
    </ligand>
</feature>
<reference evidence="11" key="1">
    <citation type="submission" date="2020-10" db="EMBL/GenBank/DDBJ databases">
        <authorList>
            <person name="Gilroy R."/>
        </authorList>
    </citation>
    <scope>NUCLEOTIDE SEQUENCE</scope>
    <source>
        <strain evidence="11">2830</strain>
    </source>
</reference>
<keyword evidence="3 9" id="KW-0547">Nucleotide-binding</keyword>
<dbReference type="GO" id="GO:0008897">
    <property type="term" value="F:holo-[acyl-carrier-protein] synthase activity"/>
    <property type="evidence" value="ECO:0007669"/>
    <property type="project" value="InterPro"/>
</dbReference>
<evidence type="ECO:0000313" key="11">
    <source>
        <dbReference type="EMBL" id="HIU10065.1"/>
    </source>
</evidence>